<proteinExistence type="predicted"/>
<sequence>MGNKLYVGNLPYQVRDNDLEQAFGQFGSVTSAKVMMERDTGRSKGFGFVEMGSDEEAQAAVNGLNGQPLGGRNLVVNEARPMEPRPPRSGGGGFGGPRGGGFGGGGGNRGGFGGGGGGGYGGGGGGGYGGGGGGGYGGGGDRGGYGGGGGGGYGDRGGRDGGRGGNDRGFGGGDRGGERDGGFRSPYGNGSRNRGGNQGYDNNDDY</sequence>
<accession>A0ABY5ZYE1</accession>
<dbReference type="SUPFAM" id="SSF54928">
    <property type="entry name" value="RNA-binding domain, RBD"/>
    <property type="match status" value="1"/>
</dbReference>
<reference evidence="4" key="1">
    <citation type="submission" date="2022-09" db="EMBL/GenBank/DDBJ databases">
        <title>Bacterial diversity in gut of crayfish and pufferfish.</title>
        <authorList>
            <person name="Huang Y."/>
        </authorList>
    </citation>
    <scope>NUCLEOTIDE SEQUENCE</scope>
    <source>
        <strain evidence="4">PR12</strain>
    </source>
</reference>
<evidence type="ECO:0000256" key="1">
    <source>
        <dbReference type="ARBA" id="ARBA00022884"/>
    </source>
</evidence>
<protein>
    <submittedName>
        <fullName evidence="4">RNA-binding protein</fullName>
    </submittedName>
</protein>
<feature type="compositionally biased region" description="Basic and acidic residues" evidence="2">
    <location>
        <begin position="156"/>
        <end position="166"/>
    </location>
</feature>
<evidence type="ECO:0000313" key="4">
    <source>
        <dbReference type="EMBL" id="UXC17474.1"/>
    </source>
</evidence>
<evidence type="ECO:0000259" key="3">
    <source>
        <dbReference type="PROSITE" id="PS50102"/>
    </source>
</evidence>
<dbReference type="Gene3D" id="3.30.70.330">
    <property type="match status" value="1"/>
</dbReference>
<feature type="compositionally biased region" description="Gly residues" evidence="2">
    <location>
        <begin position="89"/>
        <end position="155"/>
    </location>
</feature>
<name>A0ABY5ZYE1_9BURK</name>
<dbReference type="RefSeq" id="WP_182344540.1">
    <property type="nucleotide sequence ID" value="NZ_CP104377.1"/>
</dbReference>
<feature type="region of interest" description="Disordered" evidence="2">
    <location>
        <begin position="79"/>
        <end position="206"/>
    </location>
</feature>
<dbReference type="Pfam" id="PF00076">
    <property type="entry name" value="RRM_1"/>
    <property type="match status" value="1"/>
</dbReference>
<dbReference type="InterPro" id="IPR012677">
    <property type="entry name" value="Nucleotide-bd_a/b_plait_sf"/>
</dbReference>
<dbReference type="InterPro" id="IPR052462">
    <property type="entry name" value="SLIRP/GR-RBP-like"/>
</dbReference>
<dbReference type="Proteomes" id="UP001058290">
    <property type="component" value="Chromosome"/>
</dbReference>
<keyword evidence="1" id="KW-0694">RNA-binding</keyword>
<dbReference type="CDD" id="cd21608">
    <property type="entry name" value="RRM2_NsCP33_like"/>
    <property type="match status" value="1"/>
</dbReference>
<feature type="domain" description="RRM" evidence="3">
    <location>
        <begin position="3"/>
        <end position="81"/>
    </location>
</feature>
<dbReference type="EMBL" id="CP104377">
    <property type="protein sequence ID" value="UXC17474.1"/>
    <property type="molecule type" value="Genomic_DNA"/>
</dbReference>
<dbReference type="InterPro" id="IPR035979">
    <property type="entry name" value="RBD_domain_sf"/>
</dbReference>
<dbReference type="InterPro" id="IPR000504">
    <property type="entry name" value="RRM_dom"/>
</dbReference>
<keyword evidence="5" id="KW-1185">Reference proteome</keyword>
<organism evidence="4 5">
    <name type="scientific">Comamonas squillarum</name>
    <dbReference type="NCBI Taxonomy" id="2977320"/>
    <lineage>
        <taxon>Bacteria</taxon>
        <taxon>Pseudomonadati</taxon>
        <taxon>Pseudomonadota</taxon>
        <taxon>Betaproteobacteria</taxon>
        <taxon>Burkholderiales</taxon>
        <taxon>Comamonadaceae</taxon>
        <taxon>Comamonas</taxon>
    </lineage>
</organism>
<dbReference type="PROSITE" id="PS50102">
    <property type="entry name" value="RRM"/>
    <property type="match status" value="1"/>
</dbReference>
<evidence type="ECO:0000313" key="5">
    <source>
        <dbReference type="Proteomes" id="UP001058290"/>
    </source>
</evidence>
<dbReference type="InterPro" id="IPR048289">
    <property type="entry name" value="RRM2_NsCP33-like"/>
</dbReference>
<gene>
    <name evidence="4" type="ORF">N4T19_17470</name>
</gene>
<evidence type="ECO:0000256" key="2">
    <source>
        <dbReference type="SAM" id="MobiDB-lite"/>
    </source>
</evidence>
<dbReference type="PANTHER" id="PTHR48027">
    <property type="entry name" value="HETEROGENEOUS NUCLEAR RIBONUCLEOPROTEIN 87F-RELATED"/>
    <property type="match status" value="1"/>
</dbReference>
<dbReference type="SMART" id="SM00360">
    <property type="entry name" value="RRM"/>
    <property type="match status" value="1"/>
</dbReference>